<gene>
    <name evidence="2" type="ORF">D9619_003968</name>
</gene>
<evidence type="ECO:0000256" key="1">
    <source>
        <dbReference type="SAM" id="MobiDB-lite"/>
    </source>
</evidence>
<dbReference type="AlphaFoldDB" id="A0A8H5F7I6"/>
<dbReference type="Proteomes" id="UP000567179">
    <property type="component" value="Unassembled WGS sequence"/>
</dbReference>
<keyword evidence="3" id="KW-1185">Reference proteome</keyword>
<name>A0A8H5F7I6_9AGAR</name>
<proteinExistence type="predicted"/>
<evidence type="ECO:0000313" key="2">
    <source>
        <dbReference type="EMBL" id="KAF5326680.1"/>
    </source>
</evidence>
<feature type="region of interest" description="Disordered" evidence="1">
    <location>
        <begin position="389"/>
        <end position="412"/>
    </location>
</feature>
<dbReference type="OrthoDB" id="3133596at2759"/>
<organism evidence="2 3">
    <name type="scientific">Psilocybe cf. subviscida</name>
    <dbReference type="NCBI Taxonomy" id="2480587"/>
    <lineage>
        <taxon>Eukaryota</taxon>
        <taxon>Fungi</taxon>
        <taxon>Dikarya</taxon>
        <taxon>Basidiomycota</taxon>
        <taxon>Agaricomycotina</taxon>
        <taxon>Agaricomycetes</taxon>
        <taxon>Agaricomycetidae</taxon>
        <taxon>Agaricales</taxon>
        <taxon>Agaricineae</taxon>
        <taxon>Strophariaceae</taxon>
        <taxon>Psilocybe</taxon>
    </lineage>
</organism>
<dbReference type="EMBL" id="JAACJJ010000014">
    <property type="protein sequence ID" value="KAF5326680.1"/>
    <property type="molecule type" value="Genomic_DNA"/>
</dbReference>
<accession>A0A8H5F7I6</accession>
<evidence type="ECO:0008006" key="4">
    <source>
        <dbReference type="Google" id="ProtNLM"/>
    </source>
</evidence>
<comment type="caution">
    <text evidence="2">The sequence shown here is derived from an EMBL/GenBank/DDBJ whole genome shotgun (WGS) entry which is preliminary data.</text>
</comment>
<protein>
    <recommendedName>
        <fullName evidence="4">HNH nuclease domain-containing protein</fullName>
    </recommendedName>
</protein>
<feature type="region of interest" description="Disordered" evidence="1">
    <location>
        <begin position="347"/>
        <end position="371"/>
    </location>
</feature>
<sequence>MSDDGNSQYSFEDSPPNNMIIAHHMHDDENSQYSFEDSPLNNKIITDQLHDDDRTPYIPPLVKWQAEVLDPNDGRCLITNASPQSGVTYIHCLPLRIRENRKWTGRMEWYWGLRWDELDLRSPHNVFAVSCSLGSIFDFPKMLPAWILLPEDHIVDAFYDSLTKLDKEEKPCEDEDKIFAFFVSRGRLPELKTTTFKYHLFPLPQRMQSMILTHQANPNTDPDLSAPPKPSDFSVHLHPFNTLPWAESHLDPKFVIMEAGRKLMLVPPYEMLKEEWFTSRPALQKILMIFEAWRAPIPSVAFSGRCPDYYTPEMGCPPRTVDDITECHGRSPYYSYTVDSKREKEAKKYARSKGYSNSNSQQVPPKQERDNWTAGKVVTWSQDVSAQTAISDAQSLRDDDVDAGTDGSRTPPRRLVFRNGIWC</sequence>
<evidence type="ECO:0000313" key="3">
    <source>
        <dbReference type="Proteomes" id="UP000567179"/>
    </source>
</evidence>
<reference evidence="2 3" key="1">
    <citation type="journal article" date="2020" name="ISME J.">
        <title>Uncovering the hidden diversity of litter-decomposition mechanisms in mushroom-forming fungi.</title>
        <authorList>
            <person name="Floudas D."/>
            <person name="Bentzer J."/>
            <person name="Ahren D."/>
            <person name="Johansson T."/>
            <person name="Persson P."/>
            <person name="Tunlid A."/>
        </authorList>
    </citation>
    <scope>NUCLEOTIDE SEQUENCE [LARGE SCALE GENOMIC DNA]</scope>
    <source>
        <strain evidence="2 3">CBS 101986</strain>
    </source>
</reference>
<feature type="compositionally biased region" description="Polar residues" evidence="1">
    <location>
        <begin position="354"/>
        <end position="364"/>
    </location>
</feature>